<comment type="caution">
    <text evidence="1">The sequence shown here is derived from an EMBL/GenBank/DDBJ whole genome shotgun (WGS) entry which is preliminary data.</text>
</comment>
<dbReference type="RefSeq" id="WP_155863440.1">
    <property type="nucleotide sequence ID" value="NZ_WFIY01000004.1"/>
</dbReference>
<proteinExistence type="predicted"/>
<dbReference type="Proteomes" id="UP000440125">
    <property type="component" value="Unassembled WGS sequence"/>
</dbReference>
<evidence type="ECO:0008006" key="3">
    <source>
        <dbReference type="Google" id="ProtNLM"/>
    </source>
</evidence>
<dbReference type="EMBL" id="WFIY01000004">
    <property type="protein sequence ID" value="MUM65062.1"/>
    <property type="molecule type" value="Genomic_DNA"/>
</dbReference>
<sequence length="252" mass="29653">MSIPISSPQKKVNFENLAKDYLKIWDSIYTELKRRNSKALIYGSIALYYRLMNSRDSIELLKLGRNNGPQDLNVLVPIKYRDVFKEVVINEGFTPYYHLEVTIGDKAGMFFMNEMIIKAYYMDKISFNHDFEVDWSQEYSLSLTDLLLTKLQIHYALDKDIADIIAILLKYDDIDKEKIARILSNDWGFWKDAVSNLNKIRELIKKIEANNPNTKLRDIIPLSLKLIGYINNYPKSDNWKPLGDDEKYWKDF</sequence>
<name>A0A6A9QCV8_ACIIN</name>
<gene>
    <name evidence="1" type="ORF">D1867_07385</name>
</gene>
<evidence type="ECO:0000313" key="2">
    <source>
        <dbReference type="Proteomes" id="UP000440125"/>
    </source>
</evidence>
<dbReference type="AlphaFoldDB" id="A0A6A9QCV8"/>
<evidence type="ECO:0000313" key="1">
    <source>
        <dbReference type="EMBL" id="MUM65062.1"/>
    </source>
</evidence>
<keyword evidence="2" id="KW-1185">Reference proteome</keyword>
<reference evidence="1 2" key="1">
    <citation type="submission" date="2019-10" db="EMBL/GenBank/DDBJ databases">
        <title>Genome Sequences from Six Type Strain Members of the Archaeal Family Sulfolobaceae: Acidianus ambivalens, Acidianus infernus, Metallosphaera prunae, Stygiolobus azoricus, Sulfolobus metallicus, and Sulfurisphaera ohwakuensis.</title>
        <authorList>
            <person name="Counts J.A."/>
            <person name="Kelly R.M."/>
        </authorList>
    </citation>
    <scope>NUCLEOTIDE SEQUENCE [LARGE SCALE GENOMIC DNA]</scope>
    <source>
        <strain evidence="1 2">DSM 3191</strain>
    </source>
</reference>
<dbReference type="OrthoDB" id="41842at2157"/>
<organism evidence="1 2">
    <name type="scientific">Acidianus infernus</name>
    <dbReference type="NCBI Taxonomy" id="12915"/>
    <lineage>
        <taxon>Archaea</taxon>
        <taxon>Thermoproteota</taxon>
        <taxon>Thermoprotei</taxon>
        <taxon>Sulfolobales</taxon>
        <taxon>Sulfolobaceae</taxon>
        <taxon>Acidianus</taxon>
    </lineage>
</organism>
<protein>
    <recommendedName>
        <fullName evidence="3">Nucleotidyltransferase</fullName>
    </recommendedName>
</protein>
<accession>A0A6A9QCV8</accession>